<evidence type="ECO:0000259" key="3">
    <source>
        <dbReference type="PROSITE" id="PS50158"/>
    </source>
</evidence>
<dbReference type="InterPro" id="IPR000477">
    <property type="entry name" value="RT_dom"/>
</dbReference>
<organism evidence="5">
    <name type="scientific">Fagus sylvatica</name>
    <name type="common">Beechnut</name>
    <dbReference type="NCBI Taxonomy" id="28930"/>
    <lineage>
        <taxon>Eukaryota</taxon>
        <taxon>Viridiplantae</taxon>
        <taxon>Streptophyta</taxon>
        <taxon>Embryophyta</taxon>
        <taxon>Tracheophyta</taxon>
        <taxon>Spermatophyta</taxon>
        <taxon>Magnoliopsida</taxon>
        <taxon>eudicotyledons</taxon>
        <taxon>Gunneridae</taxon>
        <taxon>Pentapetalae</taxon>
        <taxon>rosids</taxon>
        <taxon>fabids</taxon>
        <taxon>Fagales</taxon>
        <taxon>Fagaceae</taxon>
        <taxon>Fagus</taxon>
    </lineage>
</organism>
<evidence type="ECO:0000256" key="1">
    <source>
        <dbReference type="PROSITE-ProRule" id="PRU00047"/>
    </source>
</evidence>
<evidence type="ECO:0000256" key="2">
    <source>
        <dbReference type="SAM" id="MobiDB-lite"/>
    </source>
</evidence>
<name>A0A2N9FIU0_FAGSY</name>
<evidence type="ECO:0008006" key="6">
    <source>
        <dbReference type="Google" id="ProtNLM"/>
    </source>
</evidence>
<dbReference type="InterPro" id="IPR012337">
    <property type="entry name" value="RNaseH-like_sf"/>
</dbReference>
<accession>A0A2N9FIU0</accession>
<keyword evidence="1" id="KW-0479">Metal-binding</keyword>
<dbReference type="InterPro" id="IPR025558">
    <property type="entry name" value="DUF4283"/>
</dbReference>
<dbReference type="Pfam" id="PF13966">
    <property type="entry name" value="zf-RVT"/>
    <property type="match status" value="1"/>
</dbReference>
<dbReference type="Gene3D" id="3.30.420.10">
    <property type="entry name" value="Ribonuclease H-like superfamily/Ribonuclease H"/>
    <property type="match status" value="1"/>
</dbReference>
<dbReference type="Pfam" id="PF14111">
    <property type="entry name" value="DUF4283"/>
    <property type="match status" value="1"/>
</dbReference>
<dbReference type="InterPro" id="IPR002156">
    <property type="entry name" value="RNaseH_domain"/>
</dbReference>
<dbReference type="Pfam" id="PF13456">
    <property type="entry name" value="RVT_3"/>
    <property type="match status" value="1"/>
</dbReference>
<dbReference type="CDD" id="cd01650">
    <property type="entry name" value="RT_nLTR_like"/>
    <property type="match status" value="1"/>
</dbReference>
<dbReference type="EMBL" id="OIVN01000890">
    <property type="protein sequence ID" value="SPC87015.1"/>
    <property type="molecule type" value="Genomic_DNA"/>
</dbReference>
<dbReference type="PANTHER" id="PTHR33116">
    <property type="entry name" value="REVERSE TRANSCRIPTASE ZINC-BINDING DOMAIN-CONTAINING PROTEIN-RELATED-RELATED"/>
    <property type="match status" value="1"/>
</dbReference>
<sequence>MQEDVESDEEVENPGAGCVAIGLTREEKLCIRAPWALSLIVKTFGHNVGFMFLSTKTRSLWNPVGRMDCIDIGHDYFLIKFELQLDLDNVLKGGLWFVGQHFLAIRQWEPDFRPSLATFSSAAVWVRFPELPLEYYEPSLLKKMGSAIGLVLRFDSHTVNAVQYEGINKLCFSCGRIGHKKEHCPFVVRAPSPPKTVNNGDPEPNIDKAHTSGEELFGEWMMVTRKKKHVTPKNAIFAKQVGEDGSPIDGLNTNDKSFTGQREGKRKAQASSEKVTSITAHVPSNRSNKGKGKSVHSKSPTLNSLSVPTLLSKDIPVFSSKPSTPTPLTPIFSFGNGFTSGKVGNLSQTQDYSSERRDHQRDPSRPHFDLGLVRSRNDGSLAKHLPSHGEKQDIRTTRPLRYGMDPHSKPMVVLPHGPTSPSTTKSNDIKMVCSSIAAAPLRTLVDRTRGEVSVQGDCSKENSVGNPDGMCCDEQLLSGEDAAILHADNSLHDPSQKLYGTPGDPKPCSDSFPQSLGTEGGANPSMEIEGKAMKPKFKTTFMELVSWHHPVIFVVTETRMSGFKDDTIIRSLPFDGAYSTETLGFAGGIWLLWRSDLVDVEVISATEQEVHALVRVSPSTSHWLLSAIYASPRFVDKIILWNNLKLIADSHNLPWAVIGDFNDMVSQDKKFGGNPICRARVRAYMDCMDYCHLLNLGFSGPKFTWTNMRGVADLIQERIDRAWATSTWKLLFPKASIHHLARLNSDHCPLLLKLDLPSPPSTGRPFRFQPCWLNHPDFLRVVKEGPILSPEEANTIASPHFEPEILSALNSMKPFKAPGIDGLHADFFQRFWMIVGPSIKTTIKNIFSNGIMPQDLNQTLIALIPKKKGPETLSHYRPISLCNTVYKIITKLLVLRIKPYLPTLVSPFQTAFVSGRRGSDNLIVAQELVYTLSKKRGKEGFMIVKIDLEKAFDRMEWSFVRRVLIHFGFPPMIIKLILSCISTTSTSLLFNGSKLPPFFASRGLRQGDSLSPYLFILCMEFLGGLIDNKCALGDWTKVKASREGPGFSHVFFADDLLLFAKANDRNCSAIADVLDVFCSMSDQKSFLPTDSLGKYLGFPILHKRQAFFDFHIITERVQAKLAGWKTKLLSPVGRLVLIKSALTPIPEYVMQCMSVPIKVCNSVDKLCLDFLWGSTKEKRKLHLVSWQKVTVHKNLEGWLPLGSLRTLISGPLTLDDLSLTVADVHPFGGHWLLDKLSFALPDHILLDLLATPFSSNPLSNDLVVWAFSSNGAFTLHSAYLLSKGLVSASPSPSFSLPTCDVLVRRGLSLNQGCSLCHSSLETITHVLRDCLVAHAFWLKLGIPGSISIFFTTSFSCWLKNNCTSAAYSLRHHLPWKILFPFVIWLLWLHRNQFLFSRGTIDIIFLHRCVTKGAEFAAIIPNQILRPPHILKRIKWMKPDAGWVKLNTNGASSSSRGRAGGGGLLRDNNGNWIHGFARFLGNCSSTLAELWALKDGLFLANSLGFSLISVEMDAEMVVLLLKNPSTINLVMKSLLSDCRSLLQMFENPVVQHAYREANQCADALANLGLNLEVPFMDFVNPQLVVENLLAFDKVELFCTRMICA</sequence>
<dbReference type="InterPro" id="IPR005135">
    <property type="entry name" value="Endo/exonuclease/phosphatase"/>
</dbReference>
<gene>
    <name evidence="5" type="ORF">FSB_LOCUS14897</name>
</gene>
<keyword evidence="1" id="KW-0863">Zinc-finger</keyword>
<dbReference type="InterPro" id="IPR026960">
    <property type="entry name" value="RVT-Znf"/>
</dbReference>
<dbReference type="PROSITE" id="PS50158">
    <property type="entry name" value="ZF_CCHC"/>
    <property type="match status" value="1"/>
</dbReference>
<dbReference type="SUPFAM" id="SSF53098">
    <property type="entry name" value="Ribonuclease H-like"/>
    <property type="match status" value="1"/>
</dbReference>
<feature type="compositionally biased region" description="Polar residues" evidence="2">
    <location>
        <begin position="269"/>
        <end position="287"/>
    </location>
</feature>
<dbReference type="GO" id="GO:0003676">
    <property type="term" value="F:nucleic acid binding"/>
    <property type="evidence" value="ECO:0007669"/>
    <property type="project" value="InterPro"/>
</dbReference>
<feature type="region of interest" description="Disordered" evidence="2">
    <location>
        <begin position="494"/>
        <end position="527"/>
    </location>
</feature>
<dbReference type="Gene3D" id="3.60.10.10">
    <property type="entry name" value="Endonuclease/exonuclease/phosphatase"/>
    <property type="match status" value="1"/>
</dbReference>
<proteinExistence type="predicted"/>
<evidence type="ECO:0000313" key="5">
    <source>
        <dbReference type="EMBL" id="SPC87015.1"/>
    </source>
</evidence>
<evidence type="ECO:0000259" key="4">
    <source>
        <dbReference type="PROSITE" id="PS50878"/>
    </source>
</evidence>
<feature type="compositionally biased region" description="Polar residues" evidence="2">
    <location>
        <begin position="251"/>
        <end position="260"/>
    </location>
</feature>
<dbReference type="InterPro" id="IPR043502">
    <property type="entry name" value="DNA/RNA_pol_sf"/>
</dbReference>
<dbReference type="GO" id="GO:0008270">
    <property type="term" value="F:zinc ion binding"/>
    <property type="evidence" value="ECO:0007669"/>
    <property type="project" value="UniProtKB-KW"/>
</dbReference>
<reference evidence="5" key="1">
    <citation type="submission" date="2018-02" db="EMBL/GenBank/DDBJ databases">
        <authorList>
            <person name="Cohen D.B."/>
            <person name="Kent A.D."/>
        </authorList>
    </citation>
    <scope>NUCLEOTIDE SEQUENCE</scope>
</reference>
<protein>
    <recommendedName>
        <fullName evidence="6">CCHC-type domain-containing protein</fullName>
    </recommendedName>
</protein>
<dbReference type="SUPFAM" id="SSF56672">
    <property type="entry name" value="DNA/RNA polymerases"/>
    <property type="match status" value="1"/>
</dbReference>
<feature type="domain" description="CCHC-type" evidence="3">
    <location>
        <begin position="171"/>
        <end position="185"/>
    </location>
</feature>
<dbReference type="Pfam" id="PF03372">
    <property type="entry name" value="Exo_endo_phos"/>
    <property type="match status" value="1"/>
</dbReference>
<dbReference type="Pfam" id="PF00078">
    <property type="entry name" value="RVT_1"/>
    <property type="match status" value="1"/>
</dbReference>
<dbReference type="SUPFAM" id="SSF56219">
    <property type="entry name" value="DNase I-like"/>
    <property type="match status" value="1"/>
</dbReference>
<dbReference type="PROSITE" id="PS50878">
    <property type="entry name" value="RT_POL"/>
    <property type="match status" value="1"/>
</dbReference>
<dbReference type="InterPro" id="IPR036397">
    <property type="entry name" value="RNaseH_sf"/>
</dbReference>
<feature type="region of interest" description="Disordered" evidence="2">
    <location>
        <begin position="343"/>
        <end position="372"/>
    </location>
</feature>
<dbReference type="InterPro" id="IPR036691">
    <property type="entry name" value="Endo/exonu/phosph_ase_sf"/>
</dbReference>
<dbReference type="InterPro" id="IPR001878">
    <property type="entry name" value="Znf_CCHC"/>
</dbReference>
<dbReference type="CDD" id="cd06222">
    <property type="entry name" value="RNase_H_like"/>
    <property type="match status" value="1"/>
</dbReference>
<dbReference type="PANTHER" id="PTHR33116:SF70">
    <property type="entry name" value="NON-LTR RETROELEMENT REVERSE TRANSCRIPTASE-LIKE PROTEIN"/>
    <property type="match status" value="1"/>
</dbReference>
<keyword evidence="1" id="KW-0862">Zinc</keyword>
<dbReference type="GO" id="GO:0004523">
    <property type="term" value="F:RNA-DNA hybrid ribonuclease activity"/>
    <property type="evidence" value="ECO:0007669"/>
    <property type="project" value="InterPro"/>
</dbReference>
<feature type="domain" description="Reverse transcriptase" evidence="4">
    <location>
        <begin position="845"/>
        <end position="1100"/>
    </location>
</feature>
<dbReference type="InterPro" id="IPR044730">
    <property type="entry name" value="RNase_H-like_dom_plant"/>
</dbReference>
<feature type="compositionally biased region" description="Basic and acidic residues" evidence="2">
    <location>
        <begin position="353"/>
        <end position="368"/>
    </location>
</feature>
<feature type="region of interest" description="Disordered" evidence="2">
    <location>
        <begin position="242"/>
        <end position="305"/>
    </location>
</feature>